<gene>
    <name evidence="1" type="ORF">CEY15_08440</name>
</gene>
<comment type="caution">
    <text evidence="1">The sequence shown here is derived from an EMBL/GenBank/DDBJ whole genome shotgun (WGS) entry which is preliminary data.</text>
</comment>
<dbReference type="EMBL" id="NTGA01000015">
    <property type="protein sequence ID" value="PAY23339.1"/>
    <property type="molecule type" value="Genomic_DNA"/>
</dbReference>
<protein>
    <submittedName>
        <fullName evidence="1">Uncharacterized protein</fullName>
    </submittedName>
</protein>
<evidence type="ECO:0000313" key="2">
    <source>
        <dbReference type="Proteomes" id="UP000218810"/>
    </source>
</evidence>
<dbReference type="AlphaFoldDB" id="A0A2A2WQ32"/>
<name>A0A2A2WQ32_9ACTN</name>
<dbReference type="RefSeq" id="WP_095718058.1">
    <property type="nucleotide sequence ID" value="NZ_NTGA01000015.1"/>
</dbReference>
<accession>A0A2A2WQ32</accession>
<keyword evidence="2" id="KW-1185">Reference proteome</keyword>
<sequence length="152" mass="16606">MTYRNPIERRRNRFAGAGSAAATSPMTVSSTYVRAQRVAPRSADLVASVAQLDVHTDAQLRLEIMGWIQQAYDDRAGGPLLGLFSRCYLGPPYVDHVLDTSGRILQHFAPSEPVPTGFEPARPLVRSGAYAYIEVYLDGQVIPVREDGTSGI</sequence>
<proteinExistence type="predicted"/>
<dbReference type="Proteomes" id="UP000218810">
    <property type="component" value="Unassembled WGS sequence"/>
</dbReference>
<evidence type="ECO:0000313" key="1">
    <source>
        <dbReference type="EMBL" id="PAY23339.1"/>
    </source>
</evidence>
<reference evidence="2" key="1">
    <citation type="submission" date="2017-09" db="EMBL/GenBank/DDBJ databases">
        <authorList>
            <person name="Zhang Y."/>
            <person name="Huang X."/>
            <person name="Liu J."/>
            <person name="Lu L."/>
            <person name="Peng K."/>
        </authorList>
    </citation>
    <scope>NUCLEOTIDE SEQUENCE [LARGE SCALE GENOMIC DNA]</scope>
    <source>
        <strain evidence="2">S-XJ-1</strain>
    </source>
</reference>
<organism evidence="1 2">
    <name type="scientific">Dietzia natronolimnaea</name>
    <dbReference type="NCBI Taxonomy" id="161920"/>
    <lineage>
        <taxon>Bacteria</taxon>
        <taxon>Bacillati</taxon>
        <taxon>Actinomycetota</taxon>
        <taxon>Actinomycetes</taxon>
        <taxon>Mycobacteriales</taxon>
        <taxon>Dietziaceae</taxon>
        <taxon>Dietzia</taxon>
    </lineage>
</organism>
<dbReference type="OrthoDB" id="2082773at2"/>